<comment type="caution">
    <text evidence="2">The sequence shown here is derived from an EMBL/GenBank/DDBJ whole genome shotgun (WGS) entry which is preliminary data.</text>
</comment>
<proteinExistence type="predicted"/>
<dbReference type="AlphaFoldDB" id="A0A2M7S5N7"/>
<evidence type="ECO:0000313" key="2">
    <source>
        <dbReference type="EMBL" id="PIZ14855.1"/>
    </source>
</evidence>
<keyword evidence="1" id="KW-0812">Transmembrane</keyword>
<dbReference type="PROSITE" id="PS51257">
    <property type="entry name" value="PROKAR_LIPOPROTEIN"/>
    <property type="match status" value="1"/>
</dbReference>
<keyword evidence="1" id="KW-1133">Transmembrane helix</keyword>
<evidence type="ECO:0000313" key="3">
    <source>
        <dbReference type="Proteomes" id="UP000229307"/>
    </source>
</evidence>
<accession>A0A2M7S5N7</accession>
<dbReference type="EMBL" id="PFMR01000298">
    <property type="protein sequence ID" value="PIZ14855.1"/>
    <property type="molecule type" value="Genomic_DNA"/>
</dbReference>
<sequence length="352" mass="38128">MKNKYKIYWILGAVMLLFITGCNISSAGWIAADTITSSWCGDSSSSIVWMPSSSRVYIAYYDIYDQLWGYRNIFPRKGSGAWSNPVIDDNSGVGKSLSLAVSPTNGNAYVAYYYQLTTNLKYATAYPDYEWDSITLHTSAGDIGWNPSMCFDSSGNSYVTYLDSSTCSVLLIDRFATPLAVDGSALGNSVGMYSSVGFTGSNVPLIAYYDQGNKRLKLADKYGGGWNRRVIDSGDVGEYPAMGVNGETFYIAYKDNPKQAVVLAYGNTTSWNTKVIDASGDGTYTHIVVIPGAVRDTICIVYQGIGPNGLSVLMAKSTNSGASFNTEVVAHTPGKNISAWKTGTNEIIVWCL</sequence>
<evidence type="ECO:0000256" key="1">
    <source>
        <dbReference type="SAM" id="Phobius"/>
    </source>
</evidence>
<name>A0A2M7S5N7_9BACT</name>
<keyword evidence="1" id="KW-0472">Membrane</keyword>
<feature type="transmembrane region" description="Helical" evidence="1">
    <location>
        <begin position="7"/>
        <end position="30"/>
    </location>
</feature>
<protein>
    <submittedName>
        <fullName evidence="2">Uncharacterized protein</fullName>
    </submittedName>
</protein>
<dbReference type="Gene3D" id="2.120.10.70">
    <property type="entry name" value="Fucose-specific lectin"/>
    <property type="match status" value="2"/>
</dbReference>
<gene>
    <name evidence="2" type="ORF">COY52_10910</name>
</gene>
<reference evidence="3" key="1">
    <citation type="submission" date="2017-09" db="EMBL/GenBank/DDBJ databases">
        <title>Depth-based differentiation of microbial function through sediment-hosted aquifers and enrichment of novel symbionts in the deep terrestrial subsurface.</title>
        <authorList>
            <person name="Probst A.J."/>
            <person name="Ladd B."/>
            <person name="Jarett J.K."/>
            <person name="Geller-Mcgrath D.E."/>
            <person name="Sieber C.M.K."/>
            <person name="Emerson J.B."/>
            <person name="Anantharaman K."/>
            <person name="Thomas B.C."/>
            <person name="Malmstrom R."/>
            <person name="Stieglmeier M."/>
            <person name="Klingl A."/>
            <person name="Woyke T."/>
            <person name="Ryan C.M."/>
            <person name="Banfield J.F."/>
        </authorList>
    </citation>
    <scope>NUCLEOTIDE SEQUENCE [LARGE SCALE GENOMIC DNA]</scope>
</reference>
<dbReference type="Proteomes" id="UP000229307">
    <property type="component" value="Unassembled WGS sequence"/>
</dbReference>
<organism evidence="2 3">
    <name type="scientific">Candidatus Desantisbacteria bacterium CG_4_10_14_0_8_um_filter_48_22</name>
    <dbReference type="NCBI Taxonomy" id="1974543"/>
    <lineage>
        <taxon>Bacteria</taxon>
        <taxon>Candidatus Desantisiibacteriota</taxon>
    </lineage>
</organism>